<evidence type="ECO:0000313" key="1">
    <source>
        <dbReference type="EMBL" id="TLS54141.1"/>
    </source>
</evidence>
<accession>A0A5R9GED7</accession>
<dbReference type="Proteomes" id="UP000309676">
    <property type="component" value="Unassembled WGS sequence"/>
</dbReference>
<keyword evidence="2" id="KW-1185">Reference proteome</keyword>
<name>A0A5R9GED7_9BACL</name>
<sequence length="306" mass="36028">MINIYEAAQDRFAQQHYEAVVEQLRKKGEYTEDEYDRWFRDCDPRYSLRYVITARVEQLDEIRRTCEQQDSYPDCIVDLKNMYAIFAEAGRSIGDHGYNAVVLMERLRIRICPFCNRNHIDNVERPNRGTKRTSQLDHFFHKSKYPFLAMSFYNLVPSCYNCNHSKGTAELDLSPYSSTDLDPLIRFGFNIDIADAFTNPAHLSVTLTEEPIIRNNVDVLGLRDFYSRHNGDAFDVASKFHMYSRLKRKEVLDTLEGLYRDEDDLRDQLFGFCWRREHLKHQALAKLKKDVYEQLEAYERRGAGLG</sequence>
<comment type="caution">
    <text evidence="1">The sequence shown here is derived from an EMBL/GenBank/DDBJ whole genome shotgun (WGS) entry which is preliminary data.</text>
</comment>
<evidence type="ECO:0000313" key="2">
    <source>
        <dbReference type="Proteomes" id="UP000309676"/>
    </source>
</evidence>
<dbReference type="OrthoDB" id="9816185at2"/>
<reference evidence="1 2" key="1">
    <citation type="submission" date="2019-05" db="EMBL/GenBank/DDBJ databases">
        <authorList>
            <person name="Narsing Rao M.P."/>
            <person name="Li W.J."/>
        </authorList>
    </citation>
    <scope>NUCLEOTIDE SEQUENCE [LARGE SCALE GENOMIC DNA]</scope>
    <source>
        <strain evidence="1 2">SYSU_K30003</strain>
    </source>
</reference>
<dbReference type="RefSeq" id="WP_138191960.1">
    <property type="nucleotide sequence ID" value="NZ_VCIW01000001.1"/>
</dbReference>
<dbReference type="AlphaFoldDB" id="A0A5R9GED7"/>
<organism evidence="1 2">
    <name type="scientific">Paenibacillus antri</name>
    <dbReference type="NCBI Taxonomy" id="2582848"/>
    <lineage>
        <taxon>Bacteria</taxon>
        <taxon>Bacillati</taxon>
        <taxon>Bacillota</taxon>
        <taxon>Bacilli</taxon>
        <taxon>Bacillales</taxon>
        <taxon>Paenibacillaceae</taxon>
        <taxon>Paenibacillus</taxon>
    </lineage>
</organism>
<gene>
    <name evidence="1" type="ORF">FE782_02000</name>
</gene>
<evidence type="ECO:0008006" key="3">
    <source>
        <dbReference type="Google" id="ProtNLM"/>
    </source>
</evidence>
<protein>
    <recommendedName>
        <fullName evidence="3">HNH endonuclease</fullName>
    </recommendedName>
</protein>
<dbReference type="EMBL" id="VCIW01000001">
    <property type="protein sequence ID" value="TLS54141.1"/>
    <property type="molecule type" value="Genomic_DNA"/>
</dbReference>
<dbReference type="Gene3D" id="1.10.30.50">
    <property type="match status" value="1"/>
</dbReference>
<proteinExistence type="predicted"/>